<gene>
    <name evidence="6" type="ORF">IPP15_11125</name>
</gene>
<dbReference type="Pfam" id="PF13535">
    <property type="entry name" value="ATP-grasp_4"/>
    <property type="match status" value="1"/>
</dbReference>
<evidence type="ECO:0000256" key="2">
    <source>
        <dbReference type="ARBA" id="ARBA00022741"/>
    </source>
</evidence>
<dbReference type="SUPFAM" id="SSF56059">
    <property type="entry name" value="Glutathione synthetase ATP-binding domain-like"/>
    <property type="match status" value="1"/>
</dbReference>
<evidence type="ECO:0000256" key="1">
    <source>
        <dbReference type="ARBA" id="ARBA00022598"/>
    </source>
</evidence>
<dbReference type="InterPro" id="IPR013815">
    <property type="entry name" value="ATP_grasp_subdomain_1"/>
</dbReference>
<dbReference type="InterPro" id="IPR052032">
    <property type="entry name" value="ATP-dep_AA_Ligase"/>
</dbReference>
<protein>
    <submittedName>
        <fullName evidence="6">ATP-grasp domain-containing protein</fullName>
    </submittedName>
</protein>
<dbReference type="InterPro" id="IPR011761">
    <property type="entry name" value="ATP-grasp"/>
</dbReference>
<keyword evidence="1" id="KW-0436">Ligase</keyword>
<dbReference type="Gene3D" id="3.30.1490.20">
    <property type="entry name" value="ATP-grasp fold, A domain"/>
    <property type="match status" value="1"/>
</dbReference>
<dbReference type="Gene3D" id="3.30.470.20">
    <property type="entry name" value="ATP-grasp fold, B domain"/>
    <property type="match status" value="1"/>
</dbReference>
<reference evidence="6 7" key="1">
    <citation type="submission" date="2020-10" db="EMBL/GenBank/DDBJ databases">
        <title>Connecting structure to function with the recovery of over 1000 high-quality activated sludge metagenome-assembled genomes encoding full-length rRNA genes using long-read sequencing.</title>
        <authorList>
            <person name="Singleton C.M."/>
            <person name="Petriglieri F."/>
            <person name="Kristensen J.M."/>
            <person name="Kirkegaard R.H."/>
            <person name="Michaelsen T.Y."/>
            <person name="Andersen M.H."/>
            <person name="Karst S.M."/>
            <person name="Dueholm M.S."/>
            <person name="Nielsen P.H."/>
            <person name="Albertsen M."/>
        </authorList>
    </citation>
    <scope>NUCLEOTIDE SEQUENCE [LARGE SCALE GENOMIC DNA]</scope>
    <source>
        <strain evidence="6">Ribe_18-Q3-R11-54_MAXAC.273</strain>
    </source>
</reference>
<dbReference type="PANTHER" id="PTHR43585:SF2">
    <property type="entry name" value="ATP-GRASP ENZYME FSQD"/>
    <property type="match status" value="1"/>
</dbReference>
<keyword evidence="3 4" id="KW-0067">ATP-binding</keyword>
<evidence type="ECO:0000313" key="6">
    <source>
        <dbReference type="EMBL" id="MBK9982954.1"/>
    </source>
</evidence>
<dbReference type="PANTHER" id="PTHR43585">
    <property type="entry name" value="FUMIPYRROLE BIOSYNTHESIS PROTEIN C"/>
    <property type="match status" value="1"/>
</dbReference>
<dbReference type="PROSITE" id="PS50975">
    <property type="entry name" value="ATP_GRASP"/>
    <property type="match status" value="1"/>
</dbReference>
<dbReference type="SMART" id="SM01209">
    <property type="entry name" value="GARS_A"/>
    <property type="match status" value="1"/>
</dbReference>
<dbReference type="GO" id="GO:0046872">
    <property type="term" value="F:metal ion binding"/>
    <property type="evidence" value="ECO:0007669"/>
    <property type="project" value="InterPro"/>
</dbReference>
<dbReference type="EMBL" id="JADKGY010000008">
    <property type="protein sequence ID" value="MBK9982954.1"/>
    <property type="molecule type" value="Genomic_DNA"/>
</dbReference>
<sequence>MSSSAHFCFDYLHRMTSVAYITPNFTANAVRFIDALVGLYDLRIVIISQESTSLLPPWQQSRISLSRQIPDVFNSDALTSVLAEAQKRVGPFHRLLGATEQLQVPIAEARKALGIHGMDVETAQNFRDKSRMKHLFEEAGIPCARHTLVTRIPEALAFTKKCHYPLVVKPVAGAGSQTTFRVNNDIEMQSAFQSLGHKAAEGVVIEEFVQGEEFSLDTFSLNGNVLGQTINHYIPTPLECMSNPWIQWRVILRKEITGKTYDDIRTSGVKAINALGINTGLSHMEWFRRKDGSIAISEVAARPPGAQFTTLISRACDFDVVLAWLKLMIYDEVEIPKIKYSSGAAYLRGQGHGRVARITGLEAIRSKYNDIITDVRIPKRGQEASPSYEGEGFIILRHQDTKIVEDALKDIVENVRVDLE</sequence>
<name>A0A9D7SY46_9BACT</name>
<accession>A0A9D7SY46</accession>
<evidence type="ECO:0000256" key="3">
    <source>
        <dbReference type="ARBA" id="ARBA00022840"/>
    </source>
</evidence>
<evidence type="ECO:0000256" key="4">
    <source>
        <dbReference type="PROSITE-ProRule" id="PRU00409"/>
    </source>
</evidence>
<feature type="domain" description="ATP-grasp" evidence="5">
    <location>
        <begin position="133"/>
        <end position="329"/>
    </location>
</feature>
<evidence type="ECO:0000259" key="5">
    <source>
        <dbReference type="PROSITE" id="PS50975"/>
    </source>
</evidence>
<dbReference type="AlphaFoldDB" id="A0A9D7SY46"/>
<dbReference type="GO" id="GO:0005524">
    <property type="term" value="F:ATP binding"/>
    <property type="evidence" value="ECO:0007669"/>
    <property type="project" value="UniProtKB-UniRule"/>
</dbReference>
<dbReference type="Proteomes" id="UP000808337">
    <property type="component" value="Unassembled WGS sequence"/>
</dbReference>
<keyword evidence="2 4" id="KW-0547">Nucleotide-binding</keyword>
<comment type="caution">
    <text evidence="6">The sequence shown here is derived from an EMBL/GenBank/DDBJ whole genome shotgun (WGS) entry which is preliminary data.</text>
</comment>
<dbReference type="GO" id="GO:0016874">
    <property type="term" value="F:ligase activity"/>
    <property type="evidence" value="ECO:0007669"/>
    <property type="project" value="UniProtKB-KW"/>
</dbReference>
<evidence type="ECO:0000313" key="7">
    <source>
        <dbReference type="Proteomes" id="UP000808337"/>
    </source>
</evidence>
<dbReference type="Gene3D" id="3.40.50.20">
    <property type="match status" value="1"/>
</dbReference>
<proteinExistence type="predicted"/>
<organism evidence="6 7">
    <name type="scientific">Candidatus Opimibacter skivensis</name>
    <dbReference type="NCBI Taxonomy" id="2982028"/>
    <lineage>
        <taxon>Bacteria</taxon>
        <taxon>Pseudomonadati</taxon>
        <taxon>Bacteroidota</taxon>
        <taxon>Saprospiria</taxon>
        <taxon>Saprospirales</taxon>
        <taxon>Saprospiraceae</taxon>
        <taxon>Candidatus Opimibacter</taxon>
    </lineage>
</organism>